<dbReference type="Proteomes" id="UP000242427">
    <property type="component" value="Unassembled WGS sequence"/>
</dbReference>
<reference evidence="2 3" key="1">
    <citation type="submission" date="2018-03" db="EMBL/GenBank/DDBJ databases">
        <title>Chitinolytic properties of Streptosporangium nondiastaticum TBG75A20.</title>
        <authorList>
            <person name="Gayathri V."/>
            <person name="Shiburaj S."/>
        </authorList>
    </citation>
    <scope>NUCLEOTIDE SEQUENCE [LARGE SCALE GENOMIC DNA]</scope>
    <source>
        <strain evidence="2 3">TBG75A20</strain>
    </source>
</reference>
<protein>
    <submittedName>
        <fullName evidence="2">Uncharacterized protein</fullName>
    </submittedName>
</protein>
<gene>
    <name evidence="2" type="ORF">B7P34_04510</name>
</gene>
<dbReference type="RefSeq" id="WP_106674453.1">
    <property type="nucleotide sequence ID" value="NZ_PXWG01000005.1"/>
</dbReference>
<name>A0A9X7JUL9_9ACTN</name>
<sequence length="168" mass="18408">MDRSDTLREPFRASHTTPAGGLDFWQAPDAMKQPDGRLAPGVEVQLLERAPSGWARVLRASGGWPVWVDGRRLEDPASSASSADAELVPKLQAALSTCSRLLEDLAAKRIDAPSFRAQAFRAGLVVHGGEAWMWDFTNGWYCYDGAALRHVELPGDAQERDEGHEVQP</sequence>
<dbReference type="EMBL" id="PXWG01000005">
    <property type="protein sequence ID" value="PSJ30021.1"/>
    <property type="molecule type" value="Genomic_DNA"/>
</dbReference>
<feature type="compositionally biased region" description="Basic and acidic residues" evidence="1">
    <location>
        <begin position="1"/>
        <end position="12"/>
    </location>
</feature>
<evidence type="ECO:0000313" key="3">
    <source>
        <dbReference type="Proteomes" id="UP000242427"/>
    </source>
</evidence>
<organism evidence="2 3">
    <name type="scientific">Streptosporangium nondiastaticum</name>
    <dbReference type="NCBI Taxonomy" id="35764"/>
    <lineage>
        <taxon>Bacteria</taxon>
        <taxon>Bacillati</taxon>
        <taxon>Actinomycetota</taxon>
        <taxon>Actinomycetes</taxon>
        <taxon>Streptosporangiales</taxon>
        <taxon>Streptosporangiaceae</taxon>
        <taxon>Streptosporangium</taxon>
    </lineage>
</organism>
<dbReference type="AlphaFoldDB" id="A0A9X7JUL9"/>
<feature type="region of interest" description="Disordered" evidence="1">
    <location>
        <begin position="1"/>
        <end position="36"/>
    </location>
</feature>
<evidence type="ECO:0000313" key="2">
    <source>
        <dbReference type="EMBL" id="PSJ30021.1"/>
    </source>
</evidence>
<comment type="caution">
    <text evidence="2">The sequence shown here is derived from an EMBL/GenBank/DDBJ whole genome shotgun (WGS) entry which is preliminary data.</text>
</comment>
<proteinExistence type="predicted"/>
<dbReference type="OrthoDB" id="4315316at2"/>
<evidence type="ECO:0000256" key="1">
    <source>
        <dbReference type="SAM" id="MobiDB-lite"/>
    </source>
</evidence>
<accession>A0A9X7JUL9</accession>
<keyword evidence="3" id="KW-1185">Reference proteome</keyword>